<name>A0A482V946_ASBVE</name>
<dbReference type="EMBL" id="QDEB01125402">
    <property type="protein sequence ID" value="RZB39757.1"/>
    <property type="molecule type" value="Genomic_DNA"/>
</dbReference>
<dbReference type="OrthoDB" id="8195099at2759"/>
<dbReference type="Proteomes" id="UP000292052">
    <property type="component" value="Unassembled WGS sequence"/>
</dbReference>
<evidence type="ECO:0000313" key="1">
    <source>
        <dbReference type="EMBL" id="RZB39757.1"/>
    </source>
</evidence>
<evidence type="ECO:0008006" key="3">
    <source>
        <dbReference type="Google" id="ProtNLM"/>
    </source>
</evidence>
<organism evidence="1 2">
    <name type="scientific">Asbolus verrucosus</name>
    <name type="common">Desert ironclad beetle</name>
    <dbReference type="NCBI Taxonomy" id="1661398"/>
    <lineage>
        <taxon>Eukaryota</taxon>
        <taxon>Metazoa</taxon>
        <taxon>Ecdysozoa</taxon>
        <taxon>Arthropoda</taxon>
        <taxon>Hexapoda</taxon>
        <taxon>Insecta</taxon>
        <taxon>Pterygota</taxon>
        <taxon>Neoptera</taxon>
        <taxon>Endopterygota</taxon>
        <taxon>Coleoptera</taxon>
        <taxon>Polyphaga</taxon>
        <taxon>Cucujiformia</taxon>
        <taxon>Tenebrionidae</taxon>
        <taxon>Pimeliinae</taxon>
        <taxon>Asbolus</taxon>
    </lineage>
</organism>
<reference evidence="1 2" key="1">
    <citation type="submission" date="2017-03" db="EMBL/GenBank/DDBJ databases">
        <title>Genome of the blue death feigning beetle - Asbolus verrucosus.</title>
        <authorList>
            <person name="Rider S.D."/>
        </authorList>
    </citation>
    <scope>NUCLEOTIDE SEQUENCE [LARGE SCALE GENOMIC DNA]</scope>
    <source>
        <strain evidence="1">Butters</strain>
        <tissue evidence="1">Head and leg muscle</tissue>
    </source>
</reference>
<dbReference type="PANTHER" id="PTHR47326">
    <property type="entry name" value="TRANSPOSABLE ELEMENT TC3 TRANSPOSASE-LIKE PROTEIN"/>
    <property type="match status" value="1"/>
</dbReference>
<sequence>MSRPYKAQVFQDIQPPDYEKRMAYRNWFNQTMNNNLLDLTFFSDEAWFHLSGYINSQNMRMWCSKNPHYFEEPHYIIKNWSTVCHFMETFNWTYFL</sequence>
<gene>
    <name evidence="1" type="ORF">BDFB_014971</name>
</gene>
<evidence type="ECO:0000313" key="2">
    <source>
        <dbReference type="Proteomes" id="UP000292052"/>
    </source>
</evidence>
<protein>
    <recommendedName>
        <fullName evidence="3">DDE 3 domain containing protein</fullName>
    </recommendedName>
</protein>
<keyword evidence="2" id="KW-1185">Reference proteome</keyword>
<dbReference type="PANTHER" id="PTHR47326:SF1">
    <property type="entry name" value="HTH PSQ-TYPE DOMAIN-CONTAINING PROTEIN"/>
    <property type="match status" value="1"/>
</dbReference>
<comment type="caution">
    <text evidence="1">The sequence shown here is derived from an EMBL/GenBank/DDBJ whole genome shotgun (WGS) entry which is preliminary data.</text>
</comment>
<dbReference type="AlphaFoldDB" id="A0A482V946"/>
<accession>A0A482V946</accession>
<proteinExistence type="predicted"/>